<protein>
    <submittedName>
        <fullName evidence="2">Uncharacterized protein</fullName>
    </submittedName>
</protein>
<proteinExistence type="predicted"/>
<reference evidence="2" key="1">
    <citation type="submission" date="2022-11" db="UniProtKB">
        <authorList>
            <consortium name="WormBaseParasite"/>
        </authorList>
    </citation>
    <scope>IDENTIFICATION</scope>
</reference>
<name>A0A915KSX6_ROMCU</name>
<evidence type="ECO:0000313" key="2">
    <source>
        <dbReference type="WBParaSite" id="nRc.2.0.1.t41873-RA"/>
    </source>
</evidence>
<dbReference type="Proteomes" id="UP000887565">
    <property type="component" value="Unplaced"/>
</dbReference>
<dbReference type="WBParaSite" id="nRc.2.0.1.t41873-RA">
    <property type="protein sequence ID" value="nRc.2.0.1.t41873-RA"/>
    <property type="gene ID" value="nRc.2.0.1.g41873"/>
</dbReference>
<accession>A0A915KSX6</accession>
<evidence type="ECO:0000313" key="1">
    <source>
        <dbReference type="Proteomes" id="UP000887565"/>
    </source>
</evidence>
<sequence>MDGDGDENPWIPGILNRGFGRDENPWIPGRAISKIFSSFPNFFPQKTLFEEKMVLTIIVPADS</sequence>
<dbReference type="AlphaFoldDB" id="A0A915KSX6"/>
<organism evidence="1 2">
    <name type="scientific">Romanomermis culicivorax</name>
    <name type="common">Nematode worm</name>
    <dbReference type="NCBI Taxonomy" id="13658"/>
    <lineage>
        <taxon>Eukaryota</taxon>
        <taxon>Metazoa</taxon>
        <taxon>Ecdysozoa</taxon>
        <taxon>Nematoda</taxon>
        <taxon>Enoplea</taxon>
        <taxon>Dorylaimia</taxon>
        <taxon>Mermithida</taxon>
        <taxon>Mermithoidea</taxon>
        <taxon>Mermithidae</taxon>
        <taxon>Romanomermis</taxon>
    </lineage>
</organism>
<keyword evidence="1" id="KW-1185">Reference proteome</keyword>